<sequence>MNASLIGSVSQRSGLDTPLTPLRFLGRAAEVHPDHAAVVDGDRRSTYRELAAHVTRLAHALRASGIEAGDRVAYLATNSLELLVAHFAVPLAGGVLVATNTRLSPDEVAYICGHSGAAILLGDAPLLAPLADQQPVTIREVIELPAQDGAYTGAGTSYADLLARGSNAPLPWEVDDEDSVISINYTSGTTGKPKGVMYTHRGAYLAALGNVHHSGFGIDTKYLWTLPMFHCNGWCGAWAVAAAAGTQVCLRAVRGDDMWALIDGEGITHLNGAPTVLSFLIASERAHPLDRVLTVTTAAAPPSPTLIAAVRALGVQLIHVYGLTETYGPYTICEPDPSWSGVAAEELPRLLARQGVGMLTADRARVVRPEPGSDGALVDVTPDGTEMGEIVMRGNMVMKGYYLDDERTDEAFAGGWFHSGDLGVMHPNGYVQLLDRAKDVIISGGENISTIEVEQALASHPAVVDVAVVGIPDEKWGERPKAFVVLRPGSSVDEEELSAHARERIAGFKAPRVFAVVPELPRNSTGKIQKKQLRDAEWADRHQRIQG</sequence>
<keyword evidence="2" id="KW-0436">Ligase</keyword>
<name>A0A1H5C9D2_TSUTY</name>
<dbReference type="PANTHER" id="PTHR43859">
    <property type="entry name" value="ACYL-ACTIVATING ENZYME"/>
    <property type="match status" value="1"/>
</dbReference>
<feature type="compositionally biased region" description="Basic and acidic residues" evidence="5">
    <location>
        <begin position="532"/>
        <end position="547"/>
    </location>
</feature>
<evidence type="ECO:0000259" key="7">
    <source>
        <dbReference type="Pfam" id="PF13193"/>
    </source>
</evidence>
<organism evidence="8 9">
    <name type="scientific">Tsukamurella tyrosinosolvens</name>
    <dbReference type="NCBI Taxonomy" id="57704"/>
    <lineage>
        <taxon>Bacteria</taxon>
        <taxon>Bacillati</taxon>
        <taxon>Actinomycetota</taxon>
        <taxon>Actinomycetes</taxon>
        <taxon>Mycobacteriales</taxon>
        <taxon>Tsukamurellaceae</taxon>
        <taxon>Tsukamurella</taxon>
    </lineage>
</organism>
<dbReference type="STRING" id="57704.SAMN04489793_5347"/>
<evidence type="ECO:0000256" key="4">
    <source>
        <dbReference type="ARBA" id="ARBA00023098"/>
    </source>
</evidence>
<dbReference type="GO" id="GO:0006631">
    <property type="term" value="P:fatty acid metabolic process"/>
    <property type="evidence" value="ECO:0007669"/>
    <property type="project" value="UniProtKB-KW"/>
</dbReference>
<dbReference type="Proteomes" id="UP000182241">
    <property type="component" value="Unassembled WGS sequence"/>
</dbReference>
<proteinExistence type="inferred from homology"/>
<evidence type="ECO:0000256" key="5">
    <source>
        <dbReference type="SAM" id="MobiDB-lite"/>
    </source>
</evidence>
<dbReference type="SUPFAM" id="SSF56801">
    <property type="entry name" value="Acetyl-CoA synthetase-like"/>
    <property type="match status" value="1"/>
</dbReference>
<dbReference type="InterPro" id="IPR000873">
    <property type="entry name" value="AMP-dep_synth/lig_dom"/>
</dbReference>
<reference evidence="9" key="1">
    <citation type="submission" date="2016-10" db="EMBL/GenBank/DDBJ databases">
        <authorList>
            <person name="Varghese N."/>
            <person name="Submissions S."/>
        </authorList>
    </citation>
    <scope>NUCLEOTIDE SEQUENCE [LARGE SCALE GENOMIC DNA]</scope>
    <source>
        <strain evidence="9">DSM 44234</strain>
    </source>
</reference>
<feature type="domain" description="AMP-binding enzyme C-terminal" evidence="7">
    <location>
        <begin position="452"/>
        <end position="527"/>
    </location>
</feature>
<evidence type="ECO:0000256" key="3">
    <source>
        <dbReference type="ARBA" id="ARBA00022832"/>
    </source>
</evidence>
<protein>
    <submittedName>
        <fullName evidence="8">Fatty-acyl-CoA synthase</fullName>
    </submittedName>
</protein>
<dbReference type="OrthoDB" id="9803968at2"/>
<evidence type="ECO:0000259" key="6">
    <source>
        <dbReference type="Pfam" id="PF00501"/>
    </source>
</evidence>
<dbReference type="EMBL" id="FNSA01000003">
    <property type="protein sequence ID" value="SED63034.1"/>
    <property type="molecule type" value="Genomic_DNA"/>
</dbReference>
<accession>A0A1H5C9D2</accession>
<keyword evidence="4" id="KW-0443">Lipid metabolism</keyword>
<dbReference type="InterPro" id="IPR025110">
    <property type="entry name" value="AMP-bd_C"/>
</dbReference>
<dbReference type="Gene3D" id="3.30.300.30">
    <property type="match status" value="1"/>
</dbReference>
<dbReference type="FunFam" id="3.30.300.30:FF:000008">
    <property type="entry name" value="2,3-dihydroxybenzoate-AMP ligase"/>
    <property type="match status" value="1"/>
</dbReference>
<feature type="region of interest" description="Disordered" evidence="5">
    <location>
        <begin position="525"/>
        <end position="547"/>
    </location>
</feature>
<evidence type="ECO:0000256" key="2">
    <source>
        <dbReference type="ARBA" id="ARBA00022598"/>
    </source>
</evidence>
<keyword evidence="3" id="KW-0276">Fatty acid metabolism</keyword>
<dbReference type="PROSITE" id="PS00455">
    <property type="entry name" value="AMP_BINDING"/>
    <property type="match status" value="1"/>
</dbReference>
<dbReference type="InterPro" id="IPR020845">
    <property type="entry name" value="AMP-binding_CS"/>
</dbReference>
<dbReference type="Pfam" id="PF13193">
    <property type="entry name" value="AMP-binding_C"/>
    <property type="match status" value="1"/>
</dbReference>
<keyword evidence="9" id="KW-1185">Reference proteome</keyword>
<gene>
    <name evidence="8" type="ORF">SAMN04489793_5347</name>
</gene>
<dbReference type="Gene3D" id="3.40.50.12780">
    <property type="entry name" value="N-terminal domain of ligase-like"/>
    <property type="match status" value="1"/>
</dbReference>
<dbReference type="Pfam" id="PF00501">
    <property type="entry name" value="AMP-binding"/>
    <property type="match status" value="1"/>
</dbReference>
<dbReference type="InterPro" id="IPR042099">
    <property type="entry name" value="ANL_N_sf"/>
</dbReference>
<dbReference type="RefSeq" id="WP_068742446.1">
    <property type="nucleotide sequence ID" value="NZ_FNSA01000003.1"/>
</dbReference>
<dbReference type="GO" id="GO:0016874">
    <property type="term" value="F:ligase activity"/>
    <property type="evidence" value="ECO:0007669"/>
    <property type="project" value="UniProtKB-KW"/>
</dbReference>
<dbReference type="PANTHER" id="PTHR43859:SF4">
    <property type="entry name" value="BUTANOATE--COA LIGASE AAE1-RELATED"/>
    <property type="match status" value="1"/>
</dbReference>
<evidence type="ECO:0000256" key="1">
    <source>
        <dbReference type="ARBA" id="ARBA00006432"/>
    </source>
</evidence>
<dbReference type="AlphaFoldDB" id="A0A1H5C9D2"/>
<comment type="similarity">
    <text evidence="1">Belongs to the ATP-dependent AMP-binding enzyme family.</text>
</comment>
<evidence type="ECO:0000313" key="9">
    <source>
        <dbReference type="Proteomes" id="UP000182241"/>
    </source>
</evidence>
<evidence type="ECO:0000313" key="8">
    <source>
        <dbReference type="EMBL" id="SED63034.1"/>
    </source>
</evidence>
<dbReference type="InterPro" id="IPR045851">
    <property type="entry name" value="AMP-bd_C_sf"/>
</dbReference>
<feature type="domain" description="AMP-dependent synthetase/ligase" evidence="6">
    <location>
        <begin position="27"/>
        <end position="402"/>
    </location>
</feature>